<dbReference type="GO" id="GO:0015926">
    <property type="term" value="F:glucosidase activity"/>
    <property type="evidence" value="ECO:0007669"/>
    <property type="project" value="TreeGrafter"/>
</dbReference>
<evidence type="ECO:0000256" key="2">
    <source>
        <dbReference type="ARBA" id="ARBA00023136"/>
    </source>
</evidence>
<name>A0A485KR67_9STRA</name>
<dbReference type="Pfam" id="PF03935">
    <property type="entry name" value="SKN1_KRE6_Sbg1"/>
    <property type="match status" value="3"/>
</dbReference>
<dbReference type="GO" id="GO:0071555">
    <property type="term" value="P:cell wall organization"/>
    <property type="evidence" value="ECO:0007669"/>
    <property type="project" value="UniProtKB-KW"/>
</dbReference>
<keyword evidence="3" id="KW-0325">Glycoprotein</keyword>
<keyword evidence="8" id="KW-1185">Reference proteome</keyword>
<accession>A0A485KR67</accession>
<dbReference type="SUPFAM" id="SSF49899">
    <property type="entry name" value="Concanavalin A-like lectins/glucanases"/>
    <property type="match status" value="1"/>
</dbReference>
<dbReference type="GO" id="GO:0006078">
    <property type="term" value="P:(1-&gt;6)-beta-D-glucan biosynthetic process"/>
    <property type="evidence" value="ECO:0007669"/>
    <property type="project" value="TreeGrafter"/>
</dbReference>
<dbReference type="GO" id="GO:0005886">
    <property type="term" value="C:plasma membrane"/>
    <property type="evidence" value="ECO:0007669"/>
    <property type="project" value="TreeGrafter"/>
</dbReference>
<proteinExistence type="predicted"/>
<sequence>MHRVLVAAVVAATPPPSDVESGIGVWVDVDTPAIARQRRSSRGDLWDLVMSDEFNIAGRSFQTGKDHLWTALDIPDGVNDALGMYNSSNVYTKDGKLFNRVDEGPTNATYFNQWLETPAMETRTLHYTAGMMQSWNKFCFQGGRVDMALKLPGAVNPGSWNPHVATSLDPHAVIPDIRFYPTWPGIWLMGNLGRALFAASTTRMWPWSYNECNSDLAPHQWINACNATPGFGLNPNQGRGAPEIDLLEGGGVAISSSIQIAPGMPDAFRRLRPNTGAPEYDAWHCFYAKNCRTPGANMADAPTSAFASRGHASWYQKLRYAANDRCPRNAKESQLYEPVATARQRGITANQYDKLQMSASRDVHADLDWMDGNMGRRWGINGNGTCFAIANGYTGVYLCDPDNRSPKCIAPRRPNATMTHQMPPFEYQMDALSANWDINFEAYTSFYHYSLEWVTGRRGYVRWMLDDMPLFEVPAEALERVPQGGQIHNPPKLMIEEPMYLILNIAVAKAWGATPPNMDIGPCRGNSTHPPPGSAARNLSNNICDSFPMYMEIDYIRIYQDTSTMAVGCDPPTHPTKEWIQGHLSAYTDAKNPDVAVHGGATCRTDADCSRRAMGKSGRCHHGRCRCIATFGGPRCTEYVGGVHERSQPQLVHGLVLTVSCLAAVVLSGAARTRRMRSMAAIATADRVAQRRRVDANYHQHDDDDGDDELEL</sequence>
<dbReference type="Proteomes" id="UP000332933">
    <property type="component" value="Unassembled WGS sequence"/>
</dbReference>
<dbReference type="AlphaFoldDB" id="A0A485KR67"/>
<dbReference type="PANTHER" id="PTHR31361:SF1">
    <property type="entry name" value="BETA-GLUCAN SYNTHESIS-ASSOCIATED PROTEIN KRE6-RELATED"/>
    <property type="match status" value="1"/>
</dbReference>
<evidence type="ECO:0000313" key="7">
    <source>
        <dbReference type="EMBL" id="VFT87372.1"/>
    </source>
</evidence>
<dbReference type="GO" id="GO:0005789">
    <property type="term" value="C:endoplasmic reticulum membrane"/>
    <property type="evidence" value="ECO:0007669"/>
    <property type="project" value="TreeGrafter"/>
</dbReference>
<dbReference type="Gene3D" id="2.60.120.200">
    <property type="match status" value="2"/>
</dbReference>
<dbReference type="EMBL" id="CAADRA010005233">
    <property type="protein sequence ID" value="VFT87372.1"/>
    <property type="molecule type" value="Genomic_DNA"/>
</dbReference>
<dbReference type="EMBL" id="VJMH01005212">
    <property type="protein sequence ID" value="KAF0698899.1"/>
    <property type="molecule type" value="Genomic_DNA"/>
</dbReference>
<comment type="subcellular location">
    <subcellularLocation>
        <location evidence="1">Membrane</location>
    </subcellularLocation>
</comment>
<organism evidence="7 8">
    <name type="scientific">Aphanomyces stellatus</name>
    <dbReference type="NCBI Taxonomy" id="120398"/>
    <lineage>
        <taxon>Eukaryota</taxon>
        <taxon>Sar</taxon>
        <taxon>Stramenopiles</taxon>
        <taxon>Oomycota</taxon>
        <taxon>Saprolegniomycetes</taxon>
        <taxon>Saprolegniales</taxon>
        <taxon>Verrucalvaceae</taxon>
        <taxon>Aphanomyces</taxon>
    </lineage>
</organism>
<evidence type="ECO:0000256" key="5">
    <source>
        <dbReference type="SAM" id="Phobius"/>
    </source>
</evidence>
<evidence type="ECO:0000256" key="1">
    <source>
        <dbReference type="ARBA" id="ARBA00004370"/>
    </source>
</evidence>
<dbReference type="InterPro" id="IPR005629">
    <property type="entry name" value="Skn1/Kre6/Sbg1"/>
</dbReference>
<keyword evidence="5" id="KW-0812">Transmembrane</keyword>
<gene>
    <name evidence="7" type="primary">Aste57867_10499</name>
    <name evidence="6" type="ORF">As57867_010459</name>
    <name evidence="7" type="ORF">ASTE57867_10499</name>
</gene>
<evidence type="ECO:0000313" key="8">
    <source>
        <dbReference type="Proteomes" id="UP000332933"/>
    </source>
</evidence>
<reference evidence="6" key="2">
    <citation type="submission" date="2019-06" db="EMBL/GenBank/DDBJ databases">
        <title>Genomics analysis of Aphanomyces spp. identifies a new class of oomycete effector associated with host adaptation.</title>
        <authorList>
            <person name="Gaulin E."/>
        </authorList>
    </citation>
    <scope>NUCLEOTIDE SEQUENCE</scope>
    <source>
        <strain evidence="6">CBS 578.67</strain>
    </source>
</reference>
<keyword evidence="2 5" id="KW-0472">Membrane</keyword>
<evidence type="ECO:0000313" key="6">
    <source>
        <dbReference type="EMBL" id="KAF0698899.1"/>
    </source>
</evidence>
<dbReference type="OrthoDB" id="412647at2759"/>
<keyword evidence="5" id="KW-1133">Transmembrane helix</keyword>
<evidence type="ECO:0000256" key="3">
    <source>
        <dbReference type="ARBA" id="ARBA00023180"/>
    </source>
</evidence>
<feature type="transmembrane region" description="Helical" evidence="5">
    <location>
        <begin position="651"/>
        <end position="671"/>
    </location>
</feature>
<keyword evidence="4" id="KW-0961">Cell wall biogenesis/degradation</keyword>
<dbReference type="InterPro" id="IPR013320">
    <property type="entry name" value="ConA-like_dom_sf"/>
</dbReference>
<reference evidence="7 8" key="1">
    <citation type="submission" date="2019-03" db="EMBL/GenBank/DDBJ databases">
        <authorList>
            <person name="Gaulin E."/>
            <person name="Dumas B."/>
        </authorList>
    </citation>
    <scope>NUCLEOTIDE SEQUENCE [LARGE SCALE GENOMIC DNA]</scope>
    <source>
        <strain evidence="7">CBS 568.67</strain>
    </source>
</reference>
<dbReference type="PANTHER" id="PTHR31361">
    <property type="entry name" value="BETA-GLUCAN SYNTHESIS-ASSOCIATED PROTEIN KRE6-RELATED"/>
    <property type="match status" value="1"/>
</dbReference>
<evidence type="ECO:0000256" key="4">
    <source>
        <dbReference type="ARBA" id="ARBA00023316"/>
    </source>
</evidence>
<protein>
    <submittedName>
        <fullName evidence="7">Aste57867_10499 protein</fullName>
    </submittedName>
</protein>